<dbReference type="GO" id="GO:0016787">
    <property type="term" value="F:hydrolase activity"/>
    <property type="evidence" value="ECO:0007669"/>
    <property type="project" value="UniProtKB-KW"/>
</dbReference>
<dbReference type="SUPFAM" id="SSF56601">
    <property type="entry name" value="beta-lactamase/transpeptidase-like"/>
    <property type="match status" value="1"/>
</dbReference>
<sequence>MSGPVESMSMRPAAAGPMTVAAQRFAALSTGEFTPPAGVAVAVRGTGPDELDLAMVAGNRSATDPMTVRTRHDLASVTKIVAITTSLIRLVSDGVVALDDPVARYLPGFTGDGRESVTLEHLLRHRGGLWEWQPLYLSAADDPWGYIERLPLRYRPGTQRRYSDLGFMLLGRVVETACGEGLAEAVTRLVIEPLGLGDTSFARPTSGEVAVSAHGDDAERRMVATGVPYPILTDAEFTGWRREPIVGEVNDGNAFRVFGGVSGHAGLFGSIGDLLTFGATLARYRDHVGLWRPEVVERFLAPGPDAGQSLGFRSWTVAGSTFYGHPGFVGCTVGFSPDAGLVTALCANRLLTDGTPMSNDDLRSVADAAAAAVMTERDTTTPTQGR</sequence>
<accession>A0A543AZU4</accession>
<name>A0A543AZU4_9ACTN</name>
<gene>
    <name evidence="3" type="ORF">FB566_3675</name>
</gene>
<dbReference type="InterPro" id="IPR050789">
    <property type="entry name" value="Diverse_Enzym_Activities"/>
</dbReference>
<evidence type="ECO:0000313" key="3">
    <source>
        <dbReference type="EMBL" id="TQL78098.1"/>
    </source>
</evidence>
<dbReference type="Gene3D" id="3.40.710.10">
    <property type="entry name" value="DD-peptidase/beta-lactamase superfamily"/>
    <property type="match status" value="1"/>
</dbReference>
<proteinExistence type="predicted"/>
<feature type="domain" description="Beta-lactamase-related" evidence="2">
    <location>
        <begin position="38"/>
        <end position="357"/>
    </location>
</feature>
<reference evidence="3 4" key="1">
    <citation type="submission" date="2019-06" db="EMBL/GenBank/DDBJ databases">
        <title>Sequencing the genomes of 1000 actinobacteria strains.</title>
        <authorList>
            <person name="Klenk H.-P."/>
        </authorList>
    </citation>
    <scope>NUCLEOTIDE SEQUENCE [LARGE SCALE GENOMIC DNA]</scope>
    <source>
        <strain evidence="3 4">DSM 45928</strain>
    </source>
</reference>
<dbReference type="PANTHER" id="PTHR43283:SF11">
    <property type="entry name" value="BETA-LACTAMASE-RELATED DOMAIN-CONTAINING PROTEIN"/>
    <property type="match status" value="1"/>
</dbReference>
<protein>
    <submittedName>
        <fullName evidence="3">CubicO group peptidase (Beta-lactamase class C family)</fullName>
    </submittedName>
</protein>
<keyword evidence="4" id="KW-1185">Reference proteome</keyword>
<dbReference type="InterPro" id="IPR001466">
    <property type="entry name" value="Beta-lactam-related"/>
</dbReference>
<keyword evidence="1" id="KW-0378">Hydrolase</keyword>
<dbReference type="EMBL" id="VFOW01000001">
    <property type="protein sequence ID" value="TQL78098.1"/>
    <property type="molecule type" value="Genomic_DNA"/>
</dbReference>
<comment type="caution">
    <text evidence="3">The sequence shown here is derived from an EMBL/GenBank/DDBJ whole genome shotgun (WGS) entry which is preliminary data.</text>
</comment>
<evidence type="ECO:0000313" key="4">
    <source>
        <dbReference type="Proteomes" id="UP000317043"/>
    </source>
</evidence>
<dbReference type="PANTHER" id="PTHR43283">
    <property type="entry name" value="BETA-LACTAMASE-RELATED"/>
    <property type="match status" value="1"/>
</dbReference>
<dbReference type="InterPro" id="IPR012338">
    <property type="entry name" value="Beta-lactam/transpept-like"/>
</dbReference>
<dbReference type="Proteomes" id="UP000317043">
    <property type="component" value="Unassembled WGS sequence"/>
</dbReference>
<dbReference type="InParanoid" id="A0A543AZU4"/>
<dbReference type="OrthoDB" id="9809635at2"/>
<evidence type="ECO:0000256" key="1">
    <source>
        <dbReference type="ARBA" id="ARBA00022801"/>
    </source>
</evidence>
<organism evidence="3 4">
    <name type="scientific">Stackebrandtia endophytica</name>
    <dbReference type="NCBI Taxonomy" id="1496996"/>
    <lineage>
        <taxon>Bacteria</taxon>
        <taxon>Bacillati</taxon>
        <taxon>Actinomycetota</taxon>
        <taxon>Actinomycetes</taxon>
        <taxon>Glycomycetales</taxon>
        <taxon>Glycomycetaceae</taxon>
        <taxon>Stackebrandtia</taxon>
    </lineage>
</organism>
<dbReference type="Pfam" id="PF00144">
    <property type="entry name" value="Beta-lactamase"/>
    <property type="match status" value="1"/>
</dbReference>
<dbReference type="AlphaFoldDB" id="A0A543AZU4"/>
<evidence type="ECO:0000259" key="2">
    <source>
        <dbReference type="Pfam" id="PF00144"/>
    </source>
</evidence>